<dbReference type="Pfam" id="PF03572">
    <property type="entry name" value="Peptidase_S41"/>
    <property type="match status" value="1"/>
</dbReference>
<dbReference type="InterPro" id="IPR004447">
    <property type="entry name" value="Peptidase_S41A"/>
</dbReference>
<dbReference type="SMART" id="SM00228">
    <property type="entry name" value="PDZ"/>
    <property type="match status" value="1"/>
</dbReference>
<evidence type="ECO:0000313" key="8">
    <source>
        <dbReference type="EMBL" id="OUM21719.1"/>
    </source>
</evidence>
<dbReference type="PROSITE" id="PS50106">
    <property type="entry name" value="PDZ"/>
    <property type="match status" value="1"/>
</dbReference>
<dbReference type="InterPro" id="IPR036034">
    <property type="entry name" value="PDZ_sf"/>
</dbReference>
<evidence type="ECO:0000256" key="3">
    <source>
        <dbReference type="ARBA" id="ARBA00022801"/>
    </source>
</evidence>
<dbReference type="SMART" id="SM00245">
    <property type="entry name" value="TSPc"/>
    <property type="match status" value="1"/>
</dbReference>
<evidence type="ECO:0000256" key="5">
    <source>
        <dbReference type="RuleBase" id="RU004404"/>
    </source>
</evidence>
<evidence type="ECO:0000256" key="4">
    <source>
        <dbReference type="ARBA" id="ARBA00022825"/>
    </source>
</evidence>
<dbReference type="InterPro" id="IPR001478">
    <property type="entry name" value="PDZ"/>
</dbReference>
<dbReference type="InterPro" id="IPR041489">
    <property type="entry name" value="PDZ_6"/>
</dbReference>
<feature type="signal peptide" evidence="6">
    <location>
        <begin position="1"/>
        <end position="17"/>
    </location>
</feature>
<dbReference type="EMBL" id="NHOC01000001">
    <property type="protein sequence ID" value="OUM21719.1"/>
    <property type="molecule type" value="Genomic_DNA"/>
</dbReference>
<organism evidence="8 9">
    <name type="scientific">Butyricicoccus porcorum</name>
    <dbReference type="NCBI Taxonomy" id="1945634"/>
    <lineage>
        <taxon>Bacteria</taxon>
        <taxon>Bacillati</taxon>
        <taxon>Bacillota</taxon>
        <taxon>Clostridia</taxon>
        <taxon>Eubacteriales</taxon>
        <taxon>Butyricicoccaceae</taxon>
        <taxon>Butyricicoccus</taxon>
    </lineage>
</organism>
<protein>
    <recommendedName>
        <fullName evidence="7">PDZ domain-containing protein</fullName>
    </recommendedName>
</protein>
<sequence length="397" mass="42769">MKHTVSLRRAVAVGAMAAATCSLVTGMAVYGVAHPSGELAEIYDALEEVQAIVDSRFVGDYDMDEVRDYVLTGYAEGLGDRWTSYMTEEYYQNYLDSAAESTVGIGVTVSAKTEDDGSTVLRVESVAHGSPAEQAGIGAYDEITAVDGTTIDELGGYEDAVDAILGEEGKRVTLTVHGYATGKSTDITVTRQEYEQIHVTARMLEDNIGYICIERFTDQTDEQFLDALEQMQEEGATSLIFDLRNNPGGQLTALVNSLDPLLPEGDIISLKDKEGKTETYTSDADELKLPMAVIVNEDSYSAAEFFAAALQEYGKATVIGEKTCGKGYSQQGFPLSGGGCLNISTNCYYTPKGESLIGKGVTPDVTVSLSDDKTERFYVLEDSEDDQLQAAIDAVKS</sequence>
<evidence type="ECO:0000313" key="9">
    <source>
        <dbReference type="Proteomes" id="UP000194903"/>
    </source>
</evidence>
<dbReference type="Pfam" id="PF17820">
    <property type="entry name" value="PDZ_6"/>
    <property type="match status" value="1"/>
</dbReference>
<dbReference type="GO" id="GO:0006508">
    <property type="term" value="P:proteolysis"/>
    <property type="evidence" value="ECO:0007669"/>
    <property type="project" value="UniProtKB-KW"/>
</dbReference>
<comment type="similarity">
    <text evidence="1 5">Belongs to the peptidase S41A family.</text>
</comment>
<dbReference type="GO" id="GO:0007165">
    <property type="term" value="P:signal transduction"/>
    <property type="evidence" value="ECO:0007669"/>
    <property type="project" value="TreeGrafter"/>
</dbReference>
<dbReference type="Gene3D" id="3.30.750.44">
    <property type="match status" value="1"/>
</dbReference>
<accession>A0A252F7H0</accession>
<dbReference type="Gene3D" id="3.90.226.10">
    <property type="entry name" value="2-enoyl-CoA Hydratase, Chain A, domain 1"/>
    <property type="match status" value="1"/>
</dbReference>
<feature type="domain" description="PDZ" evidence="7">
    <location>
        <begin position="92"/>
        <end position="176"/>
    </location>
</feature>
<dbReference type="NCBIfam" id="TIGR00225">
    <property type="entry name" value="prc"/>
    <property type="match status" value="1"/>
</dbReference>
<proteinExistence type="inferred from homology"/>
<dbReference type="SUPFAM" id="SSF52096">
    <property type="entry name" value="ClpP/crotonase"/>
    <property type="match status" value="1"/>
</dbReference>
<dbReference type="GO" id="GO:0008236">
    <property type="term" value="F:serine-type peptidase activity"/>
    <property type="evidence" value="ECO:0007669"/>
    <property type="project" value="UniProtKB-KW"/>
</dbReference>
<keyword evidence="6" id="KW-0732">Signal</keyword>
<dbReference type="PANTHER" id="PTHR32060:SF30">
    <property type="entry name" value="CARBOXY-TERMINAL PROCESSING PROTEASE CTPA"/>
    <property type="match status" value="1"/>
</dbReference>
<dbReference type="Proteomes" id="UP000194903">
    <property type="component" value="Unassembled WGS sequence"/>
</dbReference>
<keyword evidence="4 5" id="KW-0720">Serine protease</keyword>
<dbReference type="PANTHER" id="PTHR32060">
    <property type="entry name" value="TAIL-SPECIFIC PROTEASE"/>
    <property type="match status" value="1"/>
</dbReference>
<dbReference type="InterPro" id="IPR005151">
    <property type="entry name" value="Tail-specific_protease"/>
</dbReference>
<gene>
    <name evidence="8" type="ORF">CBW42_00345</name>
</gene>
<dbReference type="GO" id="GO:0004175">
    <property type="term" value="F:endopeptidase activity"/>
    <property type="evidence" value="ECO:0007669"/>
    <property type="project" value="TreeGrafter"/>
</dbReference>
<evidence type="ECO:0000256" key="2">
    <source>
        <dbReference type="ARBA" id="ARBA00022670"/>
    </source>
</evidence>
<name>A0A252F7H0_9FIRM</name>
<comment type="caution">
    <text evidence="8">The sequence shown here is derived from an EMBL/GenBank/DDBJ whole genome shotgun (WGS) entry which is preliminary data.</text>
</comment>
<evidence type="ECO:0000259" key="7">
    <source>
        <dbReference type="PROSITE" id="PS50106"/>
    </source>
</evidence>
<evidence type="ECO:0000256" key="1">
    <source>
        <dbReference type="ARBA" id="ARBA00009179"/>
    </source>
</evidence>
<dbReference type="CDD" id="cd07560">
    <property type="entry name" value="Peptidase_S41_CPP"/>
    <property type="match status" value="1"/>
</dbReference>
<dbReference type="RefSeq" id="WP_087016655.1">
    <property type="nucleotide sequence ID" value="NZ_NHOC01000001.1"/>
</dbReference>
<keyword evidence="9" id="KW-1185">Reference proteome</keyword>
<dbReference type="CDD" id="cd06782">
    <property type="entry name" value="cpPDZ_CPP-like"/>
    <property type="match status" value="1"/>
</dbReference>
<evidence type="ECO:0000256" key="6">
    <source>
        <dbReference type="SAM" id="SignalP"/>
    </source>
</evidence>
<dbReference type="Gene3D" id="2.30.42.10">
    <property type="match status" value="1"/>
</dbReference>
<keyword evidence="3 5" id="KW-0378">Hydrolase</keyword>
<keyword evidence="2 5" id="KW-0645">Protease</keyword>
<feature type="chain" id="PRO_5011774582" description="PDZ domain-containing protein" evidence="6">
    <location>
        <begin position="18"/>
        <end position="397"/>
    </location>
</feature>
<dbReference type="SUPFAM" id="SSF50156">
    <property type="entry name" value="PDZ domain-like"/>
    <property type="match status" value="1"/>
</dbReference>
<dbReference type="GO" id="GO:0030288">
    <property type="term" value="C:outer membrane-bounded periplasmic space"/>
    <property type="evidence" value="ECO:0007669"/>
    <property type="project" value="TreeGrafter"/>
</dbReference>
<reference evidence="8 9" key="1">
    <citation type="submission" date="2017-05" db="EMBL/GenBank/DDBJ databases">
        <title>Butyricicoccus porcorum sp. nov. a butyrate-producing bacterium from the swine intestinal tract.</title>
        <authorList>
            <person name="Trachsel J."/>
            <person name="Humphrey S."/>
            <person name="Allen H.K."/>
        </authorList>
    </citation>
    <scope>NUCLEOTIDE SEQUENCE [LARGE SCALE GENOMIC DNA]</scope>
    <source>
        <strain evidence="8">BB10</strain>
    </source>
</reference>
<dbReference type="AlphaFoldDB" id="A0A252F7H0"/>
<dbReference type="OrthoDB" id="9812068at2"/>
<dbReference type="InterPro" id="IPR029045">
    <property type="entry name" value="ClpP/crotonase-like_dom_sf"/>
</dbReference>